<proteinExistence type="predicted"/>
<dbReference type="InterPro" id="IPR051209">
    <property type="entry name" value="FAD-bind_Monooxygenase_sf"/>
</dbReference>
<feature type="region of interest" description="Disordered" evidence="4">
    <location>
        <begin position="1"/>
        <end position="21"/>
    </location>
</feature>
<dbReference type="Gene3D" id="3.50.50.60">
    <property type="entry name" value="FAD/NAD(P)-binding domain"/>
    <property type="match status" value="2"/>
</dbReference>
<name>A0ABS7PJR5_9SPHN</name>
<evidence type="ECO:0000256" key="4">
    <source>
        <dbReference type="SAM" id="MobiDB-lite"/>
    </source>
</evidence>
<keyword evidence="3" id="KW-0560">Oxidoreductase</keyword>
<evidence type="ECO:0000313" key="5">
    <source>
        <dbReference type="EMBL" id="MBY8821532.1"/>
    </source>
</evidence>
<sequence length="659" mass="73174">MDTPPPSHPASHIPAADGPSDKAGLVEAMKAADSATLLLVLVQLTGERHWLERARPYISGPMNYQEKMPDQLRAEIREALLAHLLAFAGDGREWPPIPEGALLEEMLSTAVGEPIGRDYAAMMHQDLDPDHYAPAEPGPFGQGGDAPIDMDAVIIGAGMSGIAAAIYLQQAGIPFTILEKDAAFGGTWYQNRYPGCGVDTPNHFYSYSFEPNNDWSHFFAKRDELWRYFEDVADRHRLRPHTRFGTEVISATYDETSARWTVVFRERDGATETVTARVVISAVGVLNRPKWPEIEGLESFGGTLLHSGAWDPDFDWRGKRIAMIGTGASGHQIAPTIAPDVAELTIFQRSPHWVVPNPNYFLGVSEGKKWALEHIPFYARWYRFQLFWAFADGLHDALRVDPGWNGDGRSINAANDRHRAFMERFIESELGEGSPLIPKVLPDYPPYGKRILIDNRWYAMLRRDNVALVTDDIVAVRPEGVETADGIVHEVDAIVCATGFQASRMLAPMEIVGRDGVQLRKIWKPDDATAYLGTMMPGFPNFFTLLGPNTSLAHGGNAIFVTECQMRFVMLCIKQMLDGGHEAAEVTDQAHDAYVEDVDRLHDGMVWSYPGVKSWYRNPAGRVFAVLPYRLVDFWKMTGSLDPAAIRFGGGGRPAPDIA</sequence>
<dbReference type="EMBL" id="JAINVV010000003">
    <property type="protein sequence ID" value="MBY8821532.1"/>
    <property type="molecule type" value="Genomic_DNA"/>
</dbReference>
<evidence type="ECO:0000256" key="2">
    <source>
        <dbReference type="ARBA" id="ARBA00022827"/>
    </source>
</evidence>
<dbReference type="PRINTS" id="PR00368">
    <property type="entry name" value="FADPNR"/>
</dbReference>
<dbReference type="PRINTS" id="PR00469">
    <property type="entry name" value="PNDRDTASEII"/>
</dbReference>
<dbReference type="PANTHER" id="PTHR42877:SF4">
    <property type="entry name" value="FAD_NAD(P)-BINDING DOMAIN-CONTAINING PROTEIN-RELATED"/>
    <property type="match status" value="1"/>
</dbReference>
<reference evidence="5 6" key="1">
    <citation type="submission" date="2021-08" db="EMBL/GenBank/DDBJ databases">
        <authorList>
            <person name="Tuo L."/>
        </authorList>
    </citation>
    <scope>NUCLEOTIDE SEQUENCE [LARGE SCALE GENOMIC DNA]</scope>
    <source>
        <strain evidence="5 6">JCM 31229</strain>
    </source>
</reference>
<evidence type="ECO:0000256" key="1">
    <source>
        <dbReference type="ARBA" id="ARBA00022630"/>
    </source>
</evidence>
<gene>
    <name evidence="5" type="ORF">K7G82_04465</name>
</gene>
<evidence type="ECO:0000256" key="3">
    <source>
        <dbReference type="ARBA" id="ARBA00023002"/>
    </source>
</evidence>
<dbReference type="Proteomes" id="UP000706039">
    <property type="component" value="Unassembled WGS sequence"/>
</dbReference>
<dbReference type="RefSeq" id="WP_222988644.1">
    <property type="nucleotide sequence ID" value="NZ_JAINVV010000003.1"/>
</dbReference>
<dbReference type="InterPro" id="IPR036188">
    <property type="entry name" value="FAD/NAD-bd_sf"/>
</dbReference>
<evidence type="ECO:0000313" key="6">
    <source>
        <dbReference type="Proteomes" id="UP000706039"/>
    </source>
</evidence>
<dbReference type="InterPro" id="IPR020946">
    <property type="entry name" value="Flavin_mOase-like"/>
</dbReference>
<keyword evidence="2" id="KW-0274">FAD</keyword>
<dbReference type="PANTHER" id="PTHR42877">
    <property type="entry name" value="L-ORNITHINE N(5)-MONOOXYGENASE-RELATED"/>
    <property type="match status" value="1"/>
</dbReference>
<protein>
    <submittedName>
        <fullName evidence="5">NAD(P)/FAD-dependent oxidoreductase</fullName>
    </submittedName>
</protein>
<organism evidence="5 6">
    <name type="scientific">Sphingomonas colocasiae</name>
    <dbReference type="NCBI Taxonomy" id="1848973"/>
    <lineage>
        <taxon>Bacteria</taxon>
        <taxon>Pseudomonadati</taxon>
        <taxon>Pseudomonadota</taxon>
        <taxon>Alphaproteobacteria</taxon>
        <taxon>Sphingomonadales</taxon>
        <taxon>Sphingomonadaceae</taxon>
        <taxon>Sphingomonas</taxon>
    </lineage>
</organism>
<keyword evidence="6" id="KW-1185">Reference proteome</keyword>
<dbReference type="Pfam" id="PF00743">
    <property type="entry name" value="FMO-like"/>
    <property type="match status" value="1"/>
</dbReference>
<dbReference type="SUPFAM" id="SSF51905">
    <property type="entry name" value="FAD/NAD(P)-binding domain"/>
    <property type="match status" value="2"/>
</dbReference>
<comment type="caution">
    <text evidence="5">The sequence shown here is derived from an EMBL/GenBank/DDBJ whole genome shotgun (WGS) entry which is preliminary data.</text>
</comment>
<keyword evidence="1" id="KW-0285">Flavoprotein</keyword>
<accession>A0ABS7PJR5</accession>